<proteinExistence type="predicted"/>
<evidence type="ECO:0000313" key="3">
    <source>
        <dbReference type="Proteomes" id="UP001165082"/>
    </source>
</evidence>
<dbReference type="AlphaFoldDB" id="A0A9W7G9X2"/>
<feature type="transmembrane region" description="Helical" evidence="1">
    <location>
        <begin position="42"/>
        <end position="62"/>
    </location>
</feature>
<keyword evidence="3" id="KW-1185">Reference proteome</keyword>
<dbReference type="Proteomes" id="UP001165082">
    <property type="component" value="Unassembled WGS sequence"/>
</dbReference>
<accession>A0A9W7G9X2</accession>
<gene>
    <name evidence="2" type="ORF">TrRE_jg13066</name>
</gene>
<reference evidence="2" key="1">
    <citation type="submission" date="2022-07" db="EMBL/GenBank/DDBJ databases">
        <title>Genome analysis of Parmales, a sister group of diatoms, reveals the evolutionary specialization of diatoms from phago-mixotrophs to photoautotrophs.</title>
        <authorList>
            <person name="Ban H."/>
            <person name="Sato S."/>
            <person name="Yoshikawa S."/>
            <person name="Kazumasa Y."/>
            <person name="Nakamura Y."/>
            <person name="Ichinomiya M."/>
            <person name="Saitoh K."/>
            <person name="Sato N."/>
            <person name="Blanc-Mathieu R."/>
            <person name="Endo H."/>
            <person name="Kuwata A."/>
            <person name="Ogata H."/>
        </authorList>
    </citation>
    <scope>NUCLEOTIDE SEQUENCE</scope>
</reference>
<keyword evidence="1" id="KW-1133">Transmembrane helix</keyword>
<organism evidence="2 3">
    <name type="scientific">Triparma retinervis</name>
    <dbReference type="NCBI Taxonomy" id="2557542"/>
    <lineage>
        <taxon>Eukaryota</taxon>
        <taxon>Sar</taxon>
        <taxon>Stramenopiles</taxon>
        <taxon>Ochrophyta</taxon>
        <taxon>Bolidophyceae</taxon>
        <taxon>Parmales</taxon>
        <taxon>Triparmaceae</taxon>
        <taxon>Triparma</taxon>
    </lineage>
</organism>
<evidence type="ECO:0000256" key="1">
    <source>
        <dbReference type="SAM" id="Phobius"/>
    </source>
</evidence>
<dbReference type="EMBL" id="BRXZ01007981">
    <property type="protein sequence ID" value="GMI37546.1"/>
    <property type="molecule type" value="Genomic_DNA"/>
</dbReference>
<comment type="caution">
    <text evidence="2">The sequence shown here is derived from an EMBL/GenBank/DDBJ whole genome shotgun (WGS) entry which is preliminary data.</text>
</comment>
<evidence type="ECO:0000313" key="2">
    <source>
        <dbReference type="EMBL" id="GMI37546.1"/>
    </source>
</evidence>
<protein>
    <submittedName>
        <fullName evidence="2">Uncharacterized protein</fullName>
    </submittedName>
</protein>
<name>A0A9W7G9X2_9STRA</name>
<dbReference type="OrthoDB" id="10513934at2759"/>
<keyword evidence="1" id="KW-0812">Transmembrane</keyword>
<sequence length="90" mass="9226">MPDSLGANLVGNMEIRAVSDPLNPALGSAATGFMFGLSKKRLDVACGAALGFGALTFAGALFGGKLIDDETWTEKKRRNVNVAGPGGITE</sequence>
<keyword evidence="1" id="KW-0472">Membrane</keyword>